<gene>
    <name evidence="1" type="ORF">LCGC14_0565040</name>
</gene>
<proteinExistence type="predicted"/>
<protein>
    <submittedName>
        <fullName evidence="1">Uncharacterized protein</fullName>
    </submittedName>
</protein>
<accession>A0A0F9U7C1</accession>
<dbReference type="EMBL" id="LAZR01000816">
    <property type="protein sequence ID" value="KKN57176.1"/>
    <property type="molecule type" value="Genomic_DNA"/>
</dbReference>
<name>A0A0F9U7C1_9ZZZZ</name>
<organism evidence="1">
    <name type="scientific">marine sediment metagenome</name>
    <dbReference type="NCBI Taxonomy" id="412755"/>
    <lineage>
        <taxon>unclassified sequences</taxon>
        <taxon>metagenomes</taxon>
        <taxon>ecological metagenomes</taxon>
    </lineage>
</organism>
<comment type="caution">
    <text evidence="1">The sequence shown here is derived from an EMBL/GenBank/DDBJ whole genome shotgun (WGS) entry which is preliminary data.</text>
</comment>
<sequence>MPAKSSEGVFCWKDEFPEERLEAMEVEMGTAHARTELYNDPRVEGNLLFELIPTKHGYWLEGDTDQATVRPFNNSAKVIYNVAGSGTKPGAPVSFTPRTDDWAPFVQNMFRFITVDYAPTQKPESDFSAIHTMGLDGGNNLWSLDLDVCKLPLGALVPRIWSAVERWQARIVAPEAMALQYDLFNQLVQSSSWFLRQWGWSPTVVPLRPPPNLSKEDKIAALEWRFIDGRIKLPWDRRQTQSYKQLFQQISDFVPQPGALAHDDAIDTLAMAPLLLKGNNRGGGAVLPTNPSDKDQLLAGEVHIEGTRIPLAESTHALRNFSREELQEVLGKARERLYDNLLDGADNEPGLIVPDPAVAILGSSYPGG</sequence>
<reference evidence="1" key="1">
    <citation type="journal article" date="2015" name="Nature">
        <title>Complex archaea that bridge the gap between prokaryotes and eukaryotes.</title>
        <authorList>
            <person name="Spang A."/>
            <person name="Saw J.H."/>
            <person name="Jorgensen S.L."/>
            <person name="Zaremba-Niedzwiedzka K."/>
            <person name="Martijn J."/>
            <person name="Lind A.E."/>
            <person name="van Eijk R."/>
            <person name="Schleper C."/>
            <person name="Guy L."/>
            <person name="Ettema T.J."/>
        </authorList>
    </citation>
    <scope>NUCLEOTIDE SEQUENCE</scope>
</reference>
<dbReference type="Gene3D" id="3.30.420.240">
    <property type="match status" value="1"/>
</dbReference>
<dbReference type="AlphaFoldDB" id="A0A0F9U7C1"/>
<evidence type="ECO:0000313" key="1">
    <source>
        <dbReference type="EMBL" id="KKN57176.1"/>
    </source>
</evidence>